<sequence>MNNEIKNLMIKFGEQNEKMKLKSINMSSIINKQNENNHEKFGGQYDKMDQNLNNHKNETNQQYINLKTDMMQKFVFIALPLICLFTSLNIAIIYLCCRKYARMGNRKKTSLSNDFELQERRL</sequence>
<comment type="caution">
    <text evidence="2">The sequence shown here is derived from an EMBL/GenBank/DDBJ whole genome shotgun (WGS) entry which is preliminary data.</text>
</comment>
<evidence type="ECO:0000256" key="1">
    <source>
        <dbReference type="SAM" id="Phobius"/>
    </source>
</evidence>
<reference evidence="2" key="1">
    <citation type="submission" date="2021-03" db="EMBL/GenBank/DDBJ databases">
        <title>Chromosome level genome of the anhydrobiotic midge Polypedilum vanderplanki.</title>
        <authorList>
            <person name="Yoshida Y."/>
            <person name="Kikawada T."/>
            <person name="Gusev O."/>
        </authorList>
    </citation>
    <scope>NUCLEOTIDE SEQUENCE</scope>
    <source>
        <strain evidence="2">NIAS01</strain>
        <tissue evidence="2">Whole body or cell culture</tissue>
    </source>
</reference>
<keyword evidence="3" id="KW-1185">Reference proteome</keyword>
<feature type="transmembrane region" description="Helical" evidence="1">
    <location>
        <begin position="74"/>
        <end position="97"/>
    </location>
</feature>
<protein>
    <submittedName>
        <fullName evidence="2">Uncharacterized protein</fullName>
    </submittedName>
</protein>
<dbReference type="EMBL" id="JADBJN010000004">
    <property type="protein sequence ID" value="KAG5668367.1"/>
    <property type="molecule type" value="Genomic_DNA"/>
</dbReference>
<organism evidence="2 3">
    <name type="scientific">Polypedilum vanderplanki</name>
    <name type="common">Sleeping chironomid midge</name>
    <dbReference type="NCBI Taxonomy" id="319348"/>
    <lineage>
        <taxon>Eukaryota</taxon>
        <taxon>Metazoa</taxon>
        <taxon>Ecdysozoa</taxon>
        <taxon>Arthropoda</taxon>
        <taxon>Hexapoda</taxon>
        <taxon>Insecta</taxon>
        <taxon>Pterygota</taxon>
        <taxon>Neoptera</taxon>
        <taxon>Endopterygota</taxon>
        <taxon>Diptera</taxon>
        <taxon>Nematocera</taxon>
        <taxon>Chironomoidea</taxon>
        <taxon>Chironomidae</taxon>
        <taxon>Chironominae</taxon>
        <taxon>Polypedilum</taxon>
        <taxon>Polypedilum</taxon>
    </lineage>
</organism>
<keyword evidence="1" id="KW-0472">Membrane</keyword>
<keyword evidence="1" id="KW-1133">Transmembrane helix</keyword>
<evidence type="ECO:0000313" key="2">
    <source>
        <dbReference type="EMBL" id="KAG5668367.1"/>
    </source>
</evidence>
<dbReference type="AlphaFoldDB" id="A0A9J6BFI4"/>
<proteinExistence type="predicted"/>
<evidence type="ECO:0000313" key="3">
    <source>
        <dbReference type="Proteomes" id="UP001107558"/>
    </source>
</evidence>
<accession>A0A9J6BFI4</accession>
<dbReference type="Proteomes" id="UP001107558">
    <property type="component" value="Chromosome 4"/>
</dbReference>
<keyword evidence="1" id="KW-0812">Transmembrane</keyword>
<gene>
    <name evidence="2" type="ORF">PVAND_016308</name>
</gene>
<name>A0A9J6BFI4_POLVA</name>